<dbReference type="Proteomes" id="UP000184404">
    <property type="component" value="Unassembled WGS sequence"/>
</dbReference>
<feature type="transmembrane region" description="Helical" evidence="2">
    <location>
        <begin position="74"/>
        <end position="93"/>
    </location>
</feature>
<dbReference type="EMBL" id="FQUG01000003">
    <property type="protein sequence ID" value="SHE56631.1"/>
    <property type="molecule type" value="Genomic_DNA"/>
</dbReference>
<dbReference type="AlphaFoldDB" id="A0A1M4UIP1"/>
<evidence type="ECO:0000256" key="2">
    <source>
        <dbReference type="SAM" id="Phobius"/>
    </source>
</evidence>
<feature type="compositionally biased region" description="Acidic residues" evidence="1">
    <location>
        <begin position="153"/>
        <end position="162"/>
    </location>
</feature>
<feature type="transmembrane region" description="Helical" evidence="2">
    <location>
        <begin position="105"/>
        <end position="136"/>
    </location>
</feature>
<proteinExistence type="predicted"/>
<name>A0A1M4UIP1_9FIRM</name>
<protein>
    <submittedName>
        <fullName evidence="3">Uncharacterized protein</fullName>
    </submittedName>
</protein>
<keyword evidence="2" id="KW-0472">Membrane</keyword>
<reference evidence="3 4" key="1">
    <citation type="submission" date="2016-11" db="EMBL/GenBank/DDBJ databases">
        <authorList>
            <person name="Jaros S."/>
            <person name="Januszkiewicz K."/>
            <person name="Wedrychowicz H."/>
        </authorList>
    </citation>
    <scope>NUCLEOTIDE SEQUENCE [LARGE SCALE GENOMIC DNA]</scope>
    <source>
        <strain evidence="3 4">DSM 10502</strain>
    </source>
</reference>
<evidence type="ECO:0000256" key="1">
    <source>
        <dbReference type="SAM" id="MobiDB-lite"/>
    </source>
</evidence>
<dbReference type="RefSeq" id="WP_144340494.1">
    <property type="nucleotide sequence ID" value="NZ_FQUG01000003.1"/>
</dbReference>
<evidence type="ECO:0000313" key="3">
    <source>
        <dbReference type="EMBL" id="SHE56631.1"/>
    </source>
</evidence>
<accession>A0A1M4UIP1</accession>
<sequence length="169" mass="18894">MNKTSIKNVLLVIVGYLIVCWLAEFIVEKIAWWIFSTTPAKSPFIIAIINSSIIIGATNNELEDKSVLSRRIRALIYTCLWGLFLLGDIMDLFGGKPANPGILDFIGAIFTLLFPPTPSGIISETLCFFGCLYLLFKTPAKKSENEHEHETEINSEDNDVPDNPDNKDK</sequence>
<keyword evidence="2" id="KW-1133">Transmembrane helix</keyword>
<feature type="region of interest" description="Disordered" evidence="1">
    <location>
        <begin position="145"/>
        <end position="169"/>
    </location>
</feature>
<gene>
    <name evidence="3" type="ORF">SAMN02745190_00677</name>
</gene>
<evidence type="ECO:0000313" key="4">
    <source>
        <dbReference type="Proteomes" id="UP000184404"/>
    </source>
</evidence>
<organism evidence="3 4">
    <name type="scientific">Schwartzia succinivorans DSM 10502</name>
    <dbReference type="NCBI Taxonomy" id="1123243"/>
    <lineage>
        <taxon>Bacteria</taxon>
        <taxon>Bacillati</taxon>
        <taxon>Bacillota</taxon>
        <taxon>Negativicutes</taxon>
        <taxon>Selenomonadales</taxon>
        <taxon>Selenomonadaceae</taxon>
        <taxon>Schwartzia</taxon>
    </lineage>
</organism>
<keyword evidence="4" id="KW-1185">Reference proteome</keyword>
<feature type="transmembrane region" description="Helical" evidence="2">
    <location>
        <begin position="44"/>
        <end position="62"/>
    </location>
</feature>
<feature type="transmembrane region" description="Helical" evidence="2">
    <location>
        <begin position="9"/>
        <end position="32"/>
    </location>
</feature>
<keyword evidence="2" id="KW-0812">Transmembrane</keyword>